<dbReference type="HOGENOM" id="CLU_050091_1_0_1"/>
<accession>C5FP66</accession>
<evidence type="ECO:0000256" key="1">
    <source>
        <dbReference type="SAM" id="Phobius"/>
    </source>
</evidence>
<organism evidence="3 4">
    <name type="scientific">Arthroderma otae (strain ATCC MYA-4605 / CBS 113480)</name>
    <name type="common">Microsporum canis</name>
    <dbReference type="NCBI Taxonomy" id="554155"/>
    <lineage>
        <taxon>Eukaryota</taxon>
        <taxon>Fungi</taxon>
        <taxon>Dikarya</taxon>
        <taxon>Ascomycota</taxon>
        <taxon>Pezizomycotina</taxon>
        <taxon>Eurotiomycetes</taxon>
        <taxon>Eurotiomycetidae</taxon>
        <taxon>Onygenales</taxon>
        <taxon>Arthrodermataceae</taxon>
        <taxon>Microsporum</taxon>
    </lineage>
</organism>
<dbReference type="Proteomes" id="UP000002035">
    <property type="component" value="Unassembled WGS sequence"/>
</dbReference>
<evidence type="ECO:0000256" key="2">
    <source>
        <dbReference type="SAM" id="SignalP"/>
    </source>
</evidence>
<keyword evidence="1" id="KW-0472">Membrane</keyword>
<reference evidence="4" key="1">
    <citation type="journal article" date="2012" name="MBio">
        <title>Comparative genome analysis of Trichophyton rubrum and related dermatophytes reveals candidate genes involved in infection.</title>
        <authorList>
            <person name="Martinez D.A."/>
            <person name="Oliver B.G."/>
            <person name="Graeser Y."/>
            <person name="Goldberg J.M."/>
            <person name="Li W."/>
            <person name="Martinez-Rossi N.M."/>
            <person name="Monod M."/>
            <person name="Shelest E."/>
            <person name="Barton R.C."/>
            <person name="Birch E."/>
            <person name="Brakhage A.A."/>
            <person name="Chen Z."/>
            <person name="Gurr S.J."/>
            <person name="Heiman D."/>
            <person name="Heitman J."/>
            <person name="Kosti I."/>
            <person name="Rossi A."/>
            <person name="Saif S."/>
            <person name="Samalova M."/>
            <person name="Saunders C.W."/>
            <person name="Shea T."/>
            <person name="Summerbell R.C."/>
            <person name="Xu J."/>
            <person name="Young S."/>
            <person name="Zeng Q."/>
            <person name="Birren B.W."/>
            <person name="Cuomo C.A."/>
            <person name="White T.C."/>
        </authorList>
    </citation>
    <scope>NUCLEOTIDE SEQUENCE [LARGE SCALE GENOMIC DNA]</scope>
    <source>
        <strain evidence="4">ATCC MYA-4605 / CBS 113480</strain>
    </source>
</reference>
<dbReference type="RefSeq" id="XP_002846464.1">
    <property type="nucleotide sequence ID" value="XM_002846418.1"/>
</dbReference>
<keyword evidence="1" id="KW-0812">Transmembrane</keyword>
<keyword evidence="1" id="KW-1133">Transmembrane helix</keyword>
<feature type="signal peptide" evidence="2">
    <location>
        <begin position="1"/>
        <end position="22"/>
    </location>
</feature>
<sequence length="334" mass="37126">MPAVALILMWLCAITLISLSVAYNIPIGLSLRRASNLPHFDNTPVLASPVSWLDKSPQPSSTVSQRKSAISSRRDAKYMFDERQFNATTAPTCNDALSGVKSVSNPSGLAACFNIAFLNEDTSIFGADIRLYYISNANGEFNNTRWEDFDLKPDSRLIDISGLKRVFQNSTSSVKEDSPHLVMQWQYSGRVNELIPIKKLTLDEHRYLLLPNISITTNSPSQPDTLIQTNIAPDTLSYTAGYLANGTHLPYNITTGEAKTQLKYIILASLEYEIPGMSLGIFPMGLIVTGVWAGLFIAIVGYGTFERKQYRDFHERRLKYAASTRGYGNRPIVP</sequence>
<dbReference type="AlphaFoldDB" id="C5FP66"/>
<evidence type="ECO:0000313" key="4">
    <source>
        <dbReference type="Proteomes" id="UP000002035"/>
    </source>
</evidence>
<feature type="chain" id="PRO_5002949578" evidence="2">
    <location>
        <begin position="23"/>
        <end position="334"/>
    </location>
</feature>
<dbReference type="OrthoDB" id="2596908at2759"/>
<keyword evidence="2" id="KW-0732">Signal</keyword>
<protein>
    <submittedName>
        <fullName evidence="3">Uncharacterized protein</fullName>
    </submittedName>
</protein>
<dbReference type="GeneID" id="9224534"/>
<evidence type="ECO:0000313" key="3">
    <source>
        <dbReference type="EMBL" id="EEQ31382.1"/>
    </source>
</evidence>
<dbReference type="OMA" id="MKFRDHY"/>
<keyword evidence="4" id="KW-1185">Reference proteome</keyword>
<feature type="transmembrane region" description="Helical" evidence="1">
    <location>
        <begin position="281"/>
        <end position="305"/>
    </location>
</feature>
<gene>
    <name evidence="3" type="ORF">MCYG_04201</name>
</gene>
<dbReference type="eggNOG" id="ENOG502S2FQ">
    <property type="taxonomic scope" value="Eukaryota"/>
</dbReference>
<name>C5FP66_ARTOC</name>
<dbReference type="VEuPathDB" id="FungiDB:MCYG_04201"/>
<dbReference type="STRING" id="554155.C5FP66"/>
<dbReference type="EMBL" id="DS995704">
    <property type="protein sequence ID" value="EEQ31382.1"/>
    <property type="molecule type" value="Genomic_DNA"/>
</dbReference>
<proteinExistence type="predicted"/>